<dbReference type="SUPFAM" id="SSF90123">
    <property type="entry name" value="ABC transporter transmembrane region"/>
    <property type="match status" value="1"/>
</dbReference>
<evidence type="ECO:0000256" key="3">
    <source>
        <dbReference type="ARBA" id="ARBA00022741"/>
    </source>
</evidence>
<dbReference type="PROSITE" id="PS50893">
    <property type="entry name" value="ABC_TRANSPORTER_2"/>
    <property type="match status" value="1"/>
</dbReference>
<evidence type="ECO:0000256" key="8">
    <source>
        <dbReference type="SAM" id="Phobius"/>
    </source>
</evidence>
<evidence type="ECO:0000256" key="7">
    <source>
        <dbReference type="SAM" id="MobiDB-lite"/>
    </source>
</evidence>
<evidence type="ECO:0000256" key="6">
    <source>
        <dbReference type="ARBA" id="ARBA00023136"/>
    </source>
</evidence>
<dbReference type="InterPro" id="IPR003439">
    <property type="entry name" value="ABC_transporter-like_ATP-bd"/>
</dbReference>
<dbReference type="InterPro" id="IPR036640">
    <property type="entry name" value="ABC1_TM_sf"/>
</dbReference>
<feature type="transmembrane region" description="Helical" evidence="8">
    <location>
        <begin position="85"/>
        <end position="103"/>
    </location>
</feature>
<dbReference type="GO" id="GO:0005524">
    <property type="term" value="F:ATP binding"/>
    <property type="evidence" value="ECO:0007669"/>
    <property type="project" value="UniProtKB-KW"/>
</dbReference>
<keyword evidence="6 8" id="KW-0472">Membrane</keyword>
<gene>
    <name evidence="11" type="ORF">SL103_21335</name>
</gene>
<dbReference type="GO" id="GO:0016887">
    <property type="term" value="F:ATP hydrolysis activity"/>
    <property type="evidence" value="ECO:0007669"/>
    <property type="project" value="InterPro"/>
</dbReference>
<feature type="region of interest" description="Disordered" evidence="7">
    <location>
        <begin position="613"/>
        <end position="637"/>
    </location>
</feature>
<dbReference type="PROSITE" id="PS50929">
    <property type="entry name" value="ABC_TM1F"/>
    <property type="match status" value="1"/>
</dbReference>
<protein>
    <submittedName>
        <fullName evidence="11">ABC transporter</fullName>
    </submittedName>
</protein>
<dbReference type="Gene3D" id="3.40.50.300">
    <property type="entry name" value="P-loop containing nucleotide triphosphate hydrolases"/>
    <property type="match status" value="1"/>
</dbReference>
<dbReference type="GO" id="GO:0005886">
    <property type="term" value="C:plasma membrane"/>
    <property type="evidence" value="ECO:0007669"/>
    <property type="project" value="UniProtKB-SubCell"/>
</dbReference>
<feature type="transmembrane region" description="Helical" evidence="8">
    <location>
        <begin position="187"/>
        <end position="207"/>
    </location>
</feature>
<keyword evidence="12" id="KW-1185">Reference proteome</keyword>
<dbReference type="Gene3D" id="1.20.1560.10">
    <property type="entry name" value="ABC transporter type 1, transmembrane domain"/>
    <property type="match status" value="1"/>
</dbReference>
<evidence type="ECO:0000313" key="11">
    <source>
        <dbReference type="EMBL" id="AOP51385.1"/>
    </source>
</evidence>
<dbReference type="PANTHER" id="PTHR43394:SF1">
    <property type="entry name" value="ATP-BINDING CASSETTE SUB-FAMILY B MEMBER 10, MITOCHONDRIAL"/>
    <property type="match status" value="1"/>
</dbReference>
<evidence type="ECO:0000256" key="1">
    <source>
        <dbReference type="ARBA" id="ARBA00004651"/>
    </source>
</evidence>
<evidence type="ECO:0000259" key="9">
    <source>
        <dbReference type="PROSITE" id="PS50893"/>
    </source>
</evidence>
<dbReference type="EMBL" id="CP017157">
    <property type="protein sequence ID" value="AOP51385.1"/>
    <property type="molecule type" value="Genomic_DNA"/>
</dbReference>
<keyword evidence="5 8" id="KW-1133">Transmembrane helix</keyword>
<evidence type="ECO:0000256" key="5">
    <source>
        <dbReference type="ARBA" id="ARBA00022989"/>
    </source>
</evidence>
<dbReference type="Pfam" id="PF00005">
    <property type="entry name" value="ABC_tran"/>
    <property type="match status" value="1"/>
</dbReference>
<dbReference type="AlphaFoldDB" id="A0A1D7VX83"/>
<evidence type="ECO:0000256" key="4">
    <source>
        <dbReference type="ARBA" id="ARBA00022840"/>
    </source>
</evidence>
<dbReference type="InterPro" id="IPR039421">
    <property type="entry name" value="Type_1_exporter"/>
</dbReference>
<feature type="domain" description="ABC transmembrane type-1" evidence="10">
    <location>
        <begin position="56"/>
        <end position="333"/>
    </location>
</feature>
<comment type="subcellular location">
    <subcellularLocation>
        <location evidence="1">Cell membrane</location>
        <topology evidence="1">Multi-pass membrane protein</topology>
    </subcellularLocation>
</comment>
<dbReference type="SUPFAM" id="SSF52540">
    <property type="entry name" value="P-loop containing nucleoside triphosphate hydrolases"/>
    <property type="match status" value="1"/>
</dbReference>
<dbReference type="InterPro" id="IPR003593">
    <property type="entry name" value="AAA+_ATPase"/>
</dbReference>
<dbReference type="SMART" id="SM00382">
    <property type="entry name" value="AAA"/>
    <property type="match status" value="1"/>
</dbReference>
<evidence type="ECO:0000256" key="2">
    <source>
        <dbReference type="ARBA" id="ARBA00022692"/>
    </source>
</evidence>
<dbReference type="Proteomes" id="UP000094094">
    <property type="component" value="Chromosome"/>
</dbReference>
<name>A0A1D7VX83_9ACTN</name>
<proteinExistence type="predicted"/>
<feature type="transmembrane region" description="Helical" evidence="8">
    <location>
        <begin position="57"/>
        <end position="79"/>
    </location>
</feature>
<reference evidence="11 12" key="1">
    <citation type="submission" date="2016-09" db="EMBL/GenBank/DDBJ databases">
        <title>Complete genome sequencing of Streptomyces lydicus 103 and metabolic pathways analysis of antibiotic biosynthesis.</title>
        <authorList>
            <person name="Jia N."/>
            <person name="Ding M.-Z."/>
            <person name="Gao F."/>
            <person name="Yuan Y.-J."/>
        </authorList>
    </citation>
    <scope>NUCLEOTIDE SEQUENCE [LARGE SCALE GENOMIC DNA]</scope>
    <source>
        <strain evidence="11 12">103</strain>
    </source>
</reference>
<accession>A0A1D7VX83</accession>
<keyword evidence="3" id="KW-0547">Nucleotide-binding</keyword>
<sequence length="637" mass="68256">MRDDHAWSAHDGAFTELGLRAMVLRLPHLLALTARLAHRADARALRMVVGAETGRGVAQAVAMVNLNGVLAALLGGGATTERLRGALPALLTVGLVAVAGAVLKSVSTMGTGRLEPKVERVATELYLRAAQRVEMAAVEDAEFHKRLESARFGAGAARRMIQYATSVINALLSLTAALAVLTALHPALLPLIVLMTLPSAWAALSVARRNYLSHLAWMQHARAGRMLSDLLTSAQAAAEIRVHGIGGFLLRHFRLMAEDSELEQTRLARLAARTGLVAALGTGAATLAAFGVLGWLLWSGAMALSVGGTAVIALRTGSGALESLVRQINYLHEEALFVGDLEHVQAEAAARAIPDRGRALPERLDEIRFEKVTFRYPGTDVPALRELDLVVPAGKIVALVGSNGSGKTTAVKLLSGLYTPDEGQVLVGGVPTDAVDRHALFSRVSTVGQDYFRWPFTARANIAIGRADAPLTEHRLDGAVRYADAEEVVREMPRGLDTLLARGYKGGHNLSGGQWQKLAIARARYRDGEILVVDEPTAALDAAAEQEVFAKIRNLAADGQTIVLITHRLHSVRHADLIYLMEHGRTVEHGTFRELMSPSAPGGFRALYELQRSQFQTEEETGRPSLPAQNGPAADGR</sequence>
<dbReference type="KEGG" id="slc:SL103_21335"/>
<feature type="transmembrane region" description="Helical" evidence="8">
    <location>
        <begin position="276"/>
        <end position="298"/>
    </location>
</feature>
<feature type="transmembrane region" description="Helical" evidence="8">
    <location>
        <begin position="161"/>
        <end position="181"/>
    </location>
</feature>
<evidence type="ECO:0000313" key="12">
    <source>
        <dbReference type="Proteomes" id="UP000094094"/>
    </source>
</evidence>
<feature type="domain" description="ABC transporter" evidence="9">
    <location>
        <begin position="367"/>
        <end position="608"/>
    </location>
</feature>
<dbReference type="PANTHER" id="PTHR43394">
    <property type="entry name" value="ATP-DEPENDENT PERMEASE MDL1, MITOCHONDRIAL"/>
    <property type="match status" value="1"/>
</dbReference>
<keyword evidence="4" id="KW-0067">ATP-binding</keyword>
<dbReference type="InterPro" id="IPR027417">
    <property type="entry name" value="P-loop_NTPase"/>
</dbReference>
<dbReference type="GO" id="GO:0015421">
    <property type="term" value="F:ABC-type oligopeptide transporter activity"/>
    <property type="evidence" value="ECO:0007669"/>
    <property type="project" value="TreeGrafter"/>
</dbReference>
<keyword evidence="2 8" id="KW-0812">Transmembrane</keyword>
<organism evidence="11 12">
    <name type="scientific">Streptomyces lydicus</name>
    <dbReference type="NCBI Taxonomy" id="47763"/>
    <lineage>
        <taxon>Bacteria</taxon>
        <taxon>Bacillati</taxon>
        <taxon>Actinomycetota</taxon>
        <taxon>Actinomycetes</taxon>
        <taxon>Kitasatosporales</taxon>
        <taxon>Streptomycetaceae</taxon>
        <taxon>Streptomyces</taxon>
    </lineage>
</organism>
<dbReference type="InterPro" id="IPR011527">
    <property type="entry name" value="ABC1_TM_dom"/>
</dbReference>
<evidence type="ECO:0000259" key="10">
    <source>
        <dbReference type="PROSITE" id="PS50929"/>
    </source>
</evidence>